<dbReference type="KEGG" id="nhu:H0264_13085"/>
<evidence type="ECO:0000313" key="3">
    <source>
        <dbReference type="EMBL" id="QLY33039.1"/>
    </source>
</evidence>
<gene>
    <name evidence="3" type="ORF">H0264_13085</name>
</gene>
<dbReference type="Proteomes" id="UP000515512">
    <property type="component" value="Chromosome"/>
</dbReference>
<protein>
    <recommendedName>
        <fullName evidence="5">Lipoprotein</fullName>
    </recommendedName>
</protein>
<dbReference type="AlphaFoldDB" id="A0A7D6ZK35"/>
<accession>A0A7D6ZK35</accession>
<organism evidence="3 4">
    <name type="scientific">Nocardia huaxiensis</name>
    <dbReference type="NCBI Taxonomy" id="2755382"/>
    <lineage>
        <taxon>Bacteria</taxon>
        <taxon>Bacillati</taxon>
        <taxon>Actinomycetota</taxon>
        <taxon>Actinomycetes</taxon>
        <taxon>Mycobacteriales</taxon>
        <taxon>Nocardiaceae</taxon>
        <taxon>Nocardia</taxon>
    </lineage>
</organism>
<evidence type="ECO:0000313" key="4">
    <source>
        <dbReference type="Proteomes" id="UP000515512"/>
    </source>
</evidence>
<name>A0A7D6ZK35_9NOCA</name>
<sequence>MRIKQTIGATLAAVALITGLTACGSDSVSESPAAERDPLAAMQPLSPATSETEILGPTGYRGLDLGADWTEETARNNGKPRGILDDGGTMVGCAGFRFWSTGNGYLNDGKVVALFPDKSAQVRTPEGIKIGSTVDQVRDAYPTLRLGVNWSSAAVPDQPGFHYGFMGITQSGKGSQTVTALLLYSDQDTCHN</sequence>
<dbReference type="RefSeq" id="WP_181584203.1">
    <property type="nucleotide sequence ID" value="NZ_CP059399.1"/>
</dbReference>
<dbReference type="PROSITE" id="PS51257">
    <property type="entry name" value="PROKAR_LIPOPROTEIN"/>
    <property type="match status" value="1"/>
</dbReference>
<feature type="signal peptide" evidence="2">
    <location>
        <begin position="1"/>
        <end position="24"/>
    </location>
</feature>
<proteinExistence type="predicted"/>
<dbReference type="EMBL" id="CP059399">
    <property type="protein sequence ID" value="QLY33039.1"/>
    <property type="molecule type" value="Genomic_DNA"/>
</dbReference>
<feature type="chain" id="PRO_5039422273" description="Lipoprotein" evidence="2">
    <location>
        <begin position="25"/>
        <end position="192"/>
    </location>
</feature>
<evidence type="ECO:0008006" key="5">
    <source>
        <dbReference type="Google" id="ProtNLM"/>
    </source>
</evidence>
<evidence type="ECO:0000256" key="2">
    <source>
        <dbReference type="SAM" id="SignalP"/>
    </source>
</evidence>
<keyword evidence="4" id="KW-1185">Reference proteome</keyword>
<reference evidence="3 4" key="1">
    <citation type="submission" date="2020-07" db="EMBL/GenBank/DDBJ databases">
        <authorList>
            <person name="Zhuang K."/>
            <person name="Ran Y."/>
        </authorList>
    </citation>
    <scope>NUCLEOTIDE SEQUENCE [LARGE SCALE GENOMIC DNA]</scope>
    <source>
        <strain evidence="3 4">WCH-YHL-001</strain>
    </source>
</reference>
<feature type="region of interest" description="Disordered" evidence="1">
    <location>
        <begin position="27"/>
        <end position="59"/>
    </location>
</feature>
<keyword evidence="2" id="KW-0732">Signal</keyword>
<evidence type="ECO:0000256" key="1">
    <source>
        <dbReference type="SAM" id="MobiDB-lite"/>
    </source>
</evidence>